<dbReference type="PANTHER" id="PTHR36849:SF1">
    <property type="entry name" value="CYTOPLASMIC PROTEIN"/>
    <property type="match status" value="1"/>
</dbReference>
<gene>
    <name evidence="1" type="ORF">KI810_05635</name>
</gene>
<dbReference type="EMBL" id="JAHCVK010000001">
    <property type="protein sequence ID" value="MBT0652528.1"/>
    <property type="molecule type" value="Genomic_DNA"/>
</dbReference>
<sequence length="123" mass="14602">MIRIKRVYDPYEPDDGPRFLVDRLWPRGMKKENLRMDGWLKDAAPSDALRHWFGHDPAKWEEFCRRYDAELEYNSAAWRPILDMARKQDITLLYSAHDNEHNNAVVFRSFLEARLADDCQCGS</sequence>
<dbReference type="InterPro" id="IPR052552">
    <property type="entry name" value="YeaO-like"/>
</dbReference>
<evidence type="ECO:0000313" key="1">
    <source>
        <dbReference type="EMBL" id="MBT0652528.1"/>
    </source>
</evidence>
<name>A0ABS5SAX7_9BACT</name>
<comment type="caution">
    <text evidence="1">The sequence shown here is derived from an EMBL/GenBank/DDBJ whole genome shotgun (WGS) entry which is preliminary data.</text>
</comment>
<accession>A0ABS5SAX7</accession>
<dbReference type="Proteomes" id="UP000756860">
    <property type="component" value="Unassembled WGS sequence"/>
</dbReference>
<keyword evidence="2" id="KW-1185">Reference proteome</keyword>
<dbReference type="Pfam" id="PF22752">
    <property type="entry name" value="DUF488-N3i"/>
    <property type="match status" value="1"/>
</dbReference>
<protein>
    <submittedName>
        <fullName evidence="1">DUF488 domain-containing protein</fullName>
    </submittedName>
</protein>
<dbReference type="PANTHER" id="PTHR36849">
    <property type="entry name" value="CYTOPLASMIC PROTEIN-RELATED"/>
    <property type="match status" value="1"/>
</dbReference>
<organism evidence="1 2">
    <name type="scientific">Geomobilimonas luticola</name>
    <dbReference type="NCBI Taxonomy" id="1114878"/>
    <lineage>
        <taxon>Bacteria</taxon>
        <taxon>Pseudomonadati</taxon>
        <taxon>Thermodesulfobacteriota</taxon>
        <taxon>Desulfuromonadia</taxon>
        <taxon>Geobacterales</taxon>
        <taxon>Geobacteraceae</taxon>
        <taxon>Geomobilimonas</taxon>
    </lineage>
</organism>
<dbReference type="RefSeq" id="WP_214174466.1">
    <property type="nucleotide sequence ID" value="NZ_JAHCVK010000001.1"/>
</dbReference>
<reference evidence="1 2" key="1">
    <citation type="submission" date="2021-05" db="EMBL/GenBank/DDBJ databases">
        <title>The draft genome of Geobacter luticola JCM 17780.</title>
        <authorList>
            <person name="Xu Z."/>
            <person name="Masuda Y."/>
            <person name="Itoh H."/>
            <person name="Senoo K."/>
        </authorList>
    </citation>
    <scope>NUCLEOTIDE SEQUENCE [LARGE SCALE GENOMIC DNA]</scope>
    <source>
        <strain evidence="1 2">JCM 17780</strain>
    </source>
</reference>
<evidence type="ECO:0000313" key="2">
    <source>
        <dbReference type="Proteomes" id="UP000756860"/>
    </source>
</evidence>
<proteinExistence type="predicted"/>